<proteinExistence type="predicted"/>
<evidence type="ECO:0000313" key="1">
    <source>
        <dbReference type="EMBL" id="AIJ07268.1"/>
    </source>
</evidence>
<dbReference type="KEGG" id="ete:ETEE_0797"/>
<accession>A0A076LKM1</accession>
<dbReference type="AlphaFoldDB" id="A0A076LKM1"/>
<protein>
    <submittedName>
        <fullName evidence="1">Uncharacterized protein</fullName>
    </submittedName>
</protein>
<dbReference type="EMBL" id="CP006664">
    <property type="protein sequence ID" value="AIJ07268.1"/>
    <property type="molecule type" value="Genomic_DNA"/>
</dbReference>
<organism evidence="1 2">
    <name type="scientific">Edwardsiella anguillarum ET080813</name>
    <dbReference type="NCBI Taxonomy" id="667120"/>
    <lineage>
        <taxon>Bacteria</taxon>
        <taxon>Pseudomonadati</taxon>
        <taxon>Pseudomonadota</taxon>
        <taxon>Gammaproteobacteria</taxon>
        <taxon>Enterobacterales</taxon>
        <taxon>Hafniaceae</taxon>
        <taxon>Edwardsiella</taxon>
    </lineage>
</organism>
<evidence type="ECO:0000313" key="2">
    <source>
        <dbReference type="Proteomes" id="UP000028681"/>
    </source>
</evidence>
<dbReference type="Proteomes" id="UP000028681">
    <property type="component" value="Chromosome"/>
</dbReference>
<sequence>MFHSLFCQEWADGEQAQWYEAMHVWQSITLPSTPEKSTHFWQLTTQKRHRRENRQD</sequence>
<reference evidence="1 2" key="1">
    <citation type="journal article" date="2012" name="PLoS ONE">
        <title>Edwardsiella comparative phylogenomics reveal the new intra/inter-species taxonomic relationships, virulence evolution and niche adaptation mechanisms.</title>
        <authorList>
            <person name="Yang M."/>
            <person name="Lv Y."/>
            <person name="Xiao J."/>
            <person name="Wu H."/>
            <person name="Zheng H."/>
            <person name="Liu Q."/>
            <person name="Zhang Y."/>
            <person name="Wang Q."/>
        </authorList>
    </citation>
    <scope>NUCLEOTIDE SEQUENCE [LARGE SCALE GENOMIC DNA]</scope>
    <source>
        <strain evidence="2">080813</strain>
    </source>
</reference>
<gene>
    <name evidence="1" type="ORF">ETEE_0797</name>
</gene>
<name>A0A076LKM1_9GAMM</name>
<dbReference type="HOGENOM" id="CLU_3006954_0_0_6"/>